<protein>
    <recommendedName>
        <fullName evidence="3">DoxX protein</fullName>
    </recommendedName>
</protein>
<dbReference type="AlphaFoldDB" id="A0A1H3G4X8"/>
<reference evidence="2" key="1">
    <citation type="submission" date="2016-10" db="EMBL/GenBank/DDBJ databases">
        <authorList>
            <person name="Varghese N."/>
            <person name="Submissions S."/>
        </authorList>
    </citation>
    <scope>NUCLEOTIDE SEQUENCE [LARGE SCALE GENOMIC DNA]</scope>
    <source>
        <strain evidence="2">DSM 45245</strain>
    </source>
</reference>
<evidence type="ECO:0000313" key="2">
    <source>
        <dbReference type="Proteomes" id="UP000242415"/>
    </source>
</evidence>
<keyword evidence="2" id="KW-1185">Reference proteome</keyword>
<proteinExistence type="predicted"/>
<dbReference type="RefSeq" id="WP_091550317.1">
    <property type="nucleotide sequence ID" value="NZ_FNPH01000001.1"/>
</dbReference>
<organism evidence="1 2">
    <name type="scientific">Micromonospora pattaloongensis</name>
    <dbReference type="NCBI Taxonomy" id="405436"/>
    <lineage>
        <taxon>Bacteria</taxon>
        <taxon>Bacillati</taxon>
        <taxon>Actinomycetota</taxon>
        <taxon>Actinomycetes</taxon>
        <taxon>Micromonosporales</taxon>
        <taxon>Micromonosporaceae</taxon>
        <taxon>Micromonospora</taxon>
    </lineage>
</organism>
<sequence length="147" mass="15810">MFVKASHLPERIFSGAYILHSGLTKRNVSEEQAAGIHGMAVTAYPFLGDIPPKQFVRLVSTAELVVGAALLTPVIPSKLAGLKLTAFAASLLGLYARLPGMRQPGTIWPTEQGIGLAKDSWLLGIGLSLLMNGMMKRQPKNWKKSGK</sequence>
<evidence type="ECO:0000313" key="1">
    <source>
        <dbReference type="EMBL" id="SDX97419.1"/>
    </source>
</evidence>
<gene>
    <name evidence="1" type="ORF">SAMN05444365_101254</name>
</gene>
<dbReference type="Proteomes" id="UP000242415">
    <property type="component" value="Unassembled WGS sequence"/>
</dbReference>
<evidence type="ECO:0008006" key="3">
    <source>
        <dbReference type="Google" id="ProtNLM"/>
    </source>
</evidence>
<dbReference type="STRING" id="405436.SAMN05444365_101254"/>
<name>A0A1H3G4X8_9ACTN</name>
<dbReference type="OrthoDB" id="3267263at2"/>
<accession>A0A1H3G4X8</accession>
<dbReference type="EMBL" id="FNPH01000001">
    <property type="protein sequence ID" value="SDX97419.1"/>
    <property type="molecule type" value="Genomic_DNA"/>
</dbReference>